<dbReference type="InterPro" id="IPR036388">
    <property type="entry name" value="WH-like_DNA-bd_sf"/>
</dbReference>
<accession>A0ABS4VX02</accession>
<dbReference type="Proteomes" id="UP001519295">
    <property type="component" value="Unassembled WGS sequence"/>
</dbReference>
<dbReference type="InterPro" id="IPR016032">
    <property type="entry name" value="Sig_transdc_resp-reg_C-effctor"/>
</dbReference>
<sequence length="95" mass="10295">MGLVVLDLELGRDRTGALLDGVALVPPLRDSGWQVLALTEHTPPERIGATLAAGAHYTVSVATVRTQIRGILTELEVHSQLEAVALYTRHHRPEP</sequence>
<name>A0ABS4VX02_9PSEU</name>
<gene>
    <name evidence="1" type="ORF">JOF36_004143</name>
</gene>
<dbReference type="EMBL" id="JAGINU010000001">
    <property type="protein sequence ID" value="MBP2368447.1"/>
    <property type="molecule type" value="Genomic_DNA"/>
</dbReference>
<reference evidence="1 2" key="1">
    <citation type="submission" date="2021-03" db="EMBL/GenBank/DDBJ databases">
        <title>Sequencing the genomes of 1000 actinobacteria strains.</title>
        <authorList>
            <person name="Klenk H.-P."/>
        </authorList>
    </citation>
    <scope>NUCLEOTIDE SEQUENCE [LARGE SCALE GENOMIC DNA]</scope>
    <source>
        <strain evidence="1 2">DSM 45256</strain>
    </source>
</reference>
<keyword evidence="1" id="KW-0238">DNA-binding</keyword>
<dbReference type="Gene3D" id="1.10.10.10">
    <property type="entry name" value="Winged helix-like DNA-binding domain superfamily/Winged helix DNA-binding domain"/>
    <property type="match status" value="1"/>
</dbReference>
<comment type="caution">
    <text evidence="1">The sequence shown here is derived from an EMBL/GenBank/DDBJ whole genome shotgun (WGS) entry which is preliminary data.</text>
</comment>
<dbReference type="RefSeq" id="WP_210029572.1">
    <property type="nucleotide sequence ID" value="NZ_JAGINU010000001.1"/>
</dbReference>
<organism evidence="1 2">
    <name type="scientific">Pseudonocardia parietis</name>
    <dbReference type="NCBI Taxonomy" id="570936"/>
    <lineage>
        <taxon>Bacteria</taxon>
        <taxon>Bacillati</taxon>
        <taxon>Actinomycetota</taxon>
        <taxon>Actinomycetes</taxon>
        <taxon>Pseudonocardiales</taxon>
        <taxon>Pseudonocardiaceae</taxon>
        <taxon>Pseudonocardia</taxon>
    </lineage>
</organism>
<evidence type="ECO:0000313" key="2">
    <source>
        <dbReference type="Proteomes" id="UP001519295"/>
    </source>
</evidence>
<dbReference type="SUPFAM" id="SSF46894">
    <property type="entry name" value="C-terminal effector domain of the bipartite response regulators"/>
    <property type="match status" value="1"/>
</dbReference>
<evidence type="ECO:0000313" key="1">
    <source>
        <dbReference type="EMBL" id="MBP2368447.1"/>
    </source>
</evidence>
<proteinExistence type="predicted"/>
<keyword evidence="2" id="KW-1185">Reference proteome</keyword>
<dbReference type="GO" id="GO:0003677">
    <property type="term" value="F:DNA binding"/>
    <property type="evidence" value="ECO:0007669"/>
    <property type="project" value="UniProtKB-KW"/>
</dbReference>
<protein>
    <submittedName>
        <fullName evidence="1">DNA-binding NarL/FixJ family response regulator</fullName>
    </submittedName>
</protein>